<gene>
    <name evidence="1" type="ORF">KHA90_13770</name>
</gene>
<reference evidence="1 2" key="1">
    <citation type="journal article" date="2018" name="Int. J. Syst. Evol. Microbiol.">
        <title>Flavobacterium chryseum sp. nov. and Flavobacterium psychroterrae sp. nov., novel environmental bacteria isolated from Antarctica.</title>
        <authorList>
            <person name="Kralova S."/>
            <person name="Svec P."/>
            <person name="Busse H.J."/>
            <person name="Stankova E."/>
            <person name="Vaczi P."/>
            <person name="Sedlacek I."/>
        </authorList>
    </citation>
    <scope>NUCLEOTIDE SEQUENCE [LARGE SCALE GENOMIC DNA]</scope>
    <source>
        <strain evidence="1 2">CCM 8827</strain>
    </source>
</reference>
<accession>A0ABS5PCS4</accession>
<protein>
    <recommendedName>
        <fullName evidence="3">Lipid/polyisoprenoid-binding YceI-like domain-containing protein</fullName>
    </recommendedName>
</protein>
<evidence type="ECO:0008006" key="3">
    <source>
        <dbReference type="Google" id="ProtNLM"/>
    </source>
</evidence>
<dbReference type="PROSITE" id="PS51257">
    <property type="entry name" value="PROKAR_LIPOPROTEIN"/>
    <property type="match status" value="1"/>
</dbReference>
<dbReference type="Proteomes" id="UP000722625">
    <property type="component" value="Unassembled WGS sequence"/>
</dbReference>
<comment type="caution">
    <text evidence="1">The sequence shown here is derived from an EMBL/GenBank/DDBJ whole genome shotgun (WGS) entry which is preliminary data.</text>
</comment>
<organism evidence="1 2">
    <name type="scientific">Flavobacterium psychroterrae</name>
    <dbReference type="NCBI Taxonomy" id="2133767"/>
    <lineage>
        <taxon>Bacteria</taxon>
        <taxon>Pseudomonadati</taxon>
        <taxon>Bacteroidota</taxon>
        <taxon>Flavobacteriia</taxon>
        <taxon>Flavobacteriales</taxon>
        <taxon>Flavobacteriaceae</taxon>
        <taxon>Flavobacterium</taxon>
    </lineage>
</organism>
<evidence type="ECO:0000313" key="1">
    <source>
        <dbReference type="EMBL" id="MBS7232095.1"/>
    </source>
</evidence>
<dbReference type="EMBL" id="JAGYVZ010000012">
    <property type="protein sequence ID" value="MBS7232095.1"/>
    <property type="molecule type" value="Genomic_DNA"/>
</dbReference>
<sequence>MKQVVYLIVFALLIMSCTSKSKLKTIDFESFEITVPENWSKFEIKGTDSYVGGIITDQKDTLIFDIGRYSGDATKHDVPLVFDKKMYAELSQRQKELLKKAKHLIVDTISGSIDFKKYLTQKFIIQKIDCFSAKLIIPINKEFGTTGIYIDSLEGKDFNKTKMSFYGENLKAKTEKDFITALKTIKLIEYCHY</sequence>
<keyword evidence="2" id="KW-1185">Reference proteome</keyword>
<dbReference type="RefSeq" id="WP_213301168.1">
    <property type="nucleotide sequence ID" value="NZ_JAGYVZ010000012.1"/>
</dbReference>
<evidence type="ECO:0000313" key="2">
    <source>
        <dbReference type="Proteomes" id="UP000722625"/>
    </source>
</evidence>
<proteinExistence type="predicted"/>
<name>A0ABS5PCS4_9FLAO</name>